<evidence type="ECO:0000313" key="4">
    <source>
        <dbReference type="Proteomes" id="UP000323917"/>
    </source>
</evidence>
<feature type="transmembrane region" description="Helical" evidence="2">
    <location>
        <begin position="216"/>
        <end position="235"/>
    </location>
</feature>
<reference evidence="3 4" key="1">
    <citation type="submission" date="2019-08" db="EMBL/GenBank/DDBJ databases">
        <title>Deep-cultivation of Planctomycetes and their phenomic and genomic characterization uncovers novel biology.</title>
        <authorList>
            <person name="Wiegand S."/>
            <person name="Jogler M."/>
            <person name="Boedeker C."/>
            <person name="Pinto D."/>
            <person name="Vollmers J."/>
            <person name="Rivas-Marin E."/>
            <person name="Kohn T."/>
            <person name="Peeters S.H."/>
            <person name="Heuer A."/>
            <person name="Rast P."/>
            <person name="Oberbeckmann S."/>
            <person name="Bunk B."/>
            <person name="Jeske O."/>
            <person name="Meyerdierks A."/>
            <person name="Storesund J.E."/>
            <person name="Kallscheuer N."/>
            <person name="Luecker S."/>
            <person name="Lage O.M."/>
            <person name="Pohl T."/>
            <person name="Merkel B.J."/>
            <person name="Hornburger P."/>
            <person name="Mueller R.-W."/>
            <person name="Bruemmer F."/>
            <person name="Labrenz M."/>
            <person name="Spormann A.M."/>
            <person name="Op den Camp H."/>
            <person name="Overmann J."/>
            <person name="Amann R."/>
            <person name="Jetten M.S.M."/>
            <person name="Mascher T."/>
            <person name="Medema M.H."/>
            <person name="Devos D.P."/>
            <person name="Kaster A.-K."/>
            <person name="Ovreas L."/>
            <person name="Rohde M."/>
            <person name="Galperin M.Y."/>
            <person name="Jogler C."/>
        </authorList>
    </citation>
    <scope>NUCLEOTIDE SEQUENCE [LARGE SCALE GENOMIC DNA]</scope>
    <source>
        <strain evidence="3 4">Pr1d</strain>
    </source>
</reference>
<accession>A0A5B9Q6Z6</accession>
<dbReference type="EMBL" id="CP042913">
    <property type="protein sequence ID" value="QEG33305.1"/>
    <property type="molecule type" value="Genomic_DNA"/>
</dbReference>
<dbReference type="OrthoDB" id="272719at2"/>
<feature type="compositionally biased region" description="Polar residues" evidence="1">
    <location>
        <begin position="342"/>
        <end position="352"/>
    </location>
</feature>
<evidence type="ECO:0000256" key="1">
    <source>
        <dbReference type="SAM" id="MobiDB-lite"/>
    </source>
</evidence>
<feature type="compositionally biased region" description="Low complexity" evidence="1">
    <location>
        <begin position="393"/>
        <end position="404"/>
    </location>
</feature>
<proteinExistence type="predicted"/>
<dbReference type="Proteomes" id="UP000323917">
    <property type="component" value="Chromosome"/>
</dbReference>
<feature type="region of interest" description="Disordered" evidence="1">
    <location>
        <begin position="261"/>
        <end position="428"/>
    </location>
</feature>
<keyword evidence="4" id="KW-1185">Reference proteome</keyword>
<keyword evidence="2" id="KW-1133">Transmembrane helix</keyword>
<protein>
    <submittedName>
        <fullName evidence="3">Uncharacterized protein</fullName>
    </submittedName>
</protein>
<dbReference type="AlphaFoldDB" id="A0A5B9Q6Z6"/>
<feature type="compositionally biased region" description="Low complexity" evidence="1">
    <location>
        <begin position="270"/>
        <end position="283"/>
    </location>
</feature>
<evidence type="ECO:0000313" key="3">
    <source>
        <dbReference type="EMBL" id="QEG33305.1"/>
    </source>
</evidence>
<evidence type="ECO:0000256" key="2">
    <source>
        <dbReference type="SAM" id="Phobius"/>
    </source>
</evidence>
<dbReference type="KEGG" id="bgok:Pr1d_05660"/>
<keyword evidence="2" id="KW-0812">Transmembrane</keyword>
<dbReference type="RefSeq" id="WP_148072092.1">
    <property type="nucleotide sequence ID" value="NZ_CP042913.1"/>
</dbReference>
<name>A0A5B9Q6Z6_9BACT</name>
<feature type="compositionally biased region" description="Polar residues" evidence="1">
    <location>
        <begin position="369"/>
        <end position="383"/>
    </location>
</feature>
<keyword evidence="2" id="KW-0472">Membrane</keyword>
<organism evidence="3 4">
    <name type="scientific">Bythopirellula goksoeyrii</name>
    <dbReference type="NCBI Taxonomy" id="1400387"/>
    <lineage>
        <taxon>Bacteria</taxon>
        <taxon>Pseudomonadati</taxon>
        <taxon>Planctomycetota</taxon>
        <taxon>Planctomycetia</taxon>
        <taxon>Pirellulales</taxon>
        <taxon>Lacipirellulaceae</taxon>
        <taxon>Bythopirellula</taxon>
    </lineage>
</organism>
<sequence length="812" mass="88520">MRLTLRTMLAYMDDILEPADHEDLGKKIEASDFAAELIHRSRDTVRRLRLGAPEVLADESDDVLDGDPAADANAVAEYLDNTLPPERVAEFERCCLDTGTTADMHLAEVTSCHHILTMVLGEPAEIDPSQRRRMYELPERMGTGQKLRIEPSHAPVAQMEPITVAAPVVPEQVELVETDQAAPVVVPSSIVQTDDVDDDILPDYLRVAAKGKRRRHMMATAVVLAILGGLTAFVISESMRDTKVPESVASAVDPEHMDLDISVGDSVSTPAPVAEAPPHAATPDSDTTAETPASGDGRYGDYVSPEEAGDAPSFEASTSGPTSVEDGLSPATETESPKPIQEENSLATTKSNPLIPDEIESGSIGIDSTPITPGTESDLNSLTDLDEGEMAVGTGTLDDPLGLGPLPGGEEAGASEEDSVPPEPTGPVQIGTYVGNNDVLLAYAPADDGWIRLPPRTAITGDTTFLSLPKFRTHVVLGNINAYLSGGTQVTVPEQDFNPKGDDQRLMLEMSYGKLLVNAGLKGSDISLKVGDDLREFHLDSSASLAVDVHRVFVPGSNYEVDIAPVEADWYLTSGSVEWTDSTGATETIRAPATWKTVNDVDESPTPILDLPRWIDREPMTDLERRARDRFAEELVIGRPVDLRLQELNEEKNAPREVKTLSAEASLFVGEFAPFVNSLSDSDQRIAWRSHIDAMRQALARSPHVAEQLHETFIRLRGREDGENLMRMVRGFSPEEIGTTREEVKQGAIIQLIRWLEDPNLDYRVLAIYNLDEIKGTKNLKDYRPDGLQRSRKIAVSKISKLVEDNEFLPSR</sequence>
<gene>
    <name evidence="3" type="ORF">Pr1d_05660</name>
</gene>